<protein>
    <recommendedName>
        <fullName evidence="6">GtrA/DPMS transmembrane domain-containing protein</fullName>
    </recommendedName>
</protein>
<dbReference type="Pfam" id="PF04138">
    <property type="entry name" value="GtrA_DPMS_TM"/>
    <property type="match status" value="1"/>
</dbReference>
<dbReference type="InterPro" id="IPR007267">
    <property type="entry name" value="GtrA_DPMS_TM"/>
</dbReference>
<keyword evidence="4 5" id="KW-0472">Membrane</keyword>
<name>A0A645G2R3_9ZZZZ</name>
<dbReference type="GO" id="GO:0016020">
    <property type="term" value="C:membrane"/>
    <property type="evidence" value="ECO:0007669"/>
    <property type="project" value="UniProtKB-SubCell"/>
</dbReference>
<proteinExistence type="predicted"/>
<evidence type="ECO:0000256" key="2">
    <source>
        <dbReference type="ARBA" id="ARBA00022692"/>
    </source>
</evidence>
<feature type="transmembrane region" description="Helical" evidence="5">
    <location>
        <begin position="102"/>
        <end position="120"/>
    </location>
</feature>
<dbReference type="EMBL" id="VSSQ01065726">
    <property type="protein sequence ID" value="MPN18403.1"/>
    <property type="molecule type" value="Genomic_DNA"/>
</dbReference>
<evidence type="ECO:0000259" key="6">
    <source>
        <dbReference type="Pfam" id="PF04138"/>
    </source>
</evidence>
<keyword evidence="3 5" id="KW-1133">Transmembrane helix</keyword>
<comment type="subcellular location">
    <subcellularLocation>
        <location evidence="1">Membrane</location>
        <topology evidence="1">Multi-pass membrane protein</topology>
    </subcellularLocation>
</comment>
<evidence type="ECO:0000256" key="3">
    <source>
        <dbReference type="ARBA" id="ARBA00022989"/>
    </source>
</evidence>
<feature type="domain" description="GtrA/DPMS transmembrane" evidence="6">
    <location>
        <begin position="76"/>
        <end position="189"/>
    </location>
</feature>
<reference evidence="7" key="1">
    <citation type="submission" date="2019-08" db="EMBL/GenBank/DDBJ databases">
        <authorList>
            <person name="Kucharzyk K."/>
            <person name="Murdoch R.W."/>
            <person name="Higgins S."/>
            <person name="Loffler F."/>
        </authorList>
    </citation>
    <scope>NUCLEOTIDE SEQUENCE</scope>
</reference>
<evidence type="ECO:0000256" key="5">
    <source>
        <dbReference type="SAM" id="Phobius"/>
    </source>
</evidence>
<dbReference type="AlphaFoldDB" id="A0A645G2R3"/>
<sequence>MADTQTGLRCYPRNIAEKCLEITHSRYEFQLEALLMGLTQVPIVQIPIQTIYEDNNRCSHFKPLRDSLRIYAVFLRFTLSSLICSLVDYIIFAIVFLLSAHVLYALITARVLSVALNFLLNRSKVFHSEGRFYAQIVKFCLLAIALFSGSYWGIVWTQKALDWSPLLAKIFVELFLFLGSFVVQWSMIFSRKFIRCQACEIR</sequence>
<gene>
    <name evidence="7" type="ORF">SDC9_165763</name>
</gene>
<evidence type="ECO:0000313" key="7">
    <source>
        <dbReference type="EMBL" id="MPN18403.1"/>
    </source>
</evidence>
<comment type="caution">
    <text evidence="7">The sequence shown here is derived from an EMBL/GenBank/DDBJ whole genome shotgun (WGS) entry which is preliminary data.</text>
</comment>
<organism evidence="7">
    <name type="scientific">bioreactor metagenome</name>
    <dbReference type="NCBI Taxonomy" id="1076179"/>
    <lineage>
        <taxon>unclassified sequences</taxon>
        <taxon>metagenomes</taxon>
        <taxon>ecological metagenomes</taxon>
    </lineage>
</organism>
<evidence type="ECO:0000256" key="1">
    <source>
        <dbReference type="ARBA" id="ARBA00004141"/>
    </source>
</evidence>
<keyword evidence="2 5" id="KW-0812">Transmembrane</keyword>
<accession>A0A645G2R3</accession>
<feature type="transmembrane region" description="Helical" evidence="5">
    <location>
        <begin position="166"/>
        <end position="185"/>
    </location>
</feature>
<feature type="transmembrane region" description="Helical" evidence="5">
    <location>
        <begin position="70"/>
        <end position="96"/>
    </location>
</feature>
<dbReference type="GO" id="GO:0000271">
    <property type="term" value="P:polysaccharide biosynthetic process"/>
    <property type="evidence" value="ECO:0007669"/>
    <property type="project" value="InterPro"/>
</dbReference>
<feature type="transmembrane region" description="Helical" evidence="5">
    <location>
        <begin position="132"/>
        <end position="154"/>
    </location>
</feature>
<evidence type="ECO:0000256" key="4">
    <source>
        <dbReference type="ARBA" id="ARBA00023136"/>
    </source>
</evidence>